<evidence type="ECO:0000256" key="5">
    <source>
        <dbReference type="ARBA" id="ARBA00022881"/>
    </source>
</evidence>
<dbReference type="Gene3D" id="1.10.150.20">
    <property type="entry name" value="5' to 3' exonuclease, C-terminal subdomain"/>
    <property type="match status" value="1"/>
</dbReference>
<dbReference type="eggNOG" id="COG0322">
    <property type="taxonomic scope" value="Bacteria"/>
</dbReference>
<organism evidence="17 18">
    <name type="scientific">Basilea psittacipulmonis DSM 24701</name>
    <dbReference type="NCBI Taxonomy" id="1072685"/>
    <lineage>
        <taxon>Bacteria</taxon>
        <taxon>Pseudomonadati</taxon>
        <taxon>Pseudomonadota</taxon>
        <taxon>Betaproteobacteria</taxon>
        <taxon>Burkholderiales</taxon>
        <taxon>Alcaligenaceae</taxon>
        <taxon>Basilea</taxon>
    </lineage>
</organism>
<evidence type="ECO:0000256" key="4">
    <source>
        <dbReference type="ARBA" id="ARBA00022769"/>
    </source>
</evidence>
<dbReference type="Gene3D" id="3.30.420.340">
    <property type="entry name" value="UvrC, RNAse H endonuclease domain"/>
    <property type="match status" value="1"/>
</dbReference>
<dbReference type="NCBIfam" id="NF001824">
    <property type="entry name" value="PRK00558.1-5"/>
    <property type="match status" value="1"/>
</dbReference>
<dbReference type="FunFam" id="1.10.150.20:FF:000005">
    <property type="entry name" value="UvrABC system protein C"/>
    <property type="match status" value="1"/>
</dbReference>
<dbReference type="Gene3D" id="3.40.1440.10">
    <property type="entry name" value="GIY-YIG endonuclease"/>
    <property type="match status" value="1"/>
</dbReference>
<evidence type="ECO:0000256" key="6">
    <source>
        <dbReference type="ARBA" id="ARBA00023204"/>
    </source>
</evidence>
<evidence type="ECO:0000313" key="18">
    <source>
        <dbReference type="Proteomes" id="UP000028945"/>
    </source>
</evidence>
<evidence type="ECO:0000256" key="1">
    <source>
        <dbReference type="ARBA" id="ARBA00004496"/>
    </source>
</evidence>
<dbReference type="RefSeq" id="WP_038500755.1">
    <property type="nucleotide sequence ID" value="NZ_AFWK01000012.1"/>
</dbReference>
<dbReference type="Pfam" id="PF02151">
    <property type="entry name" value="UVR"/>
    <property type="match status" value="1"/>
</dbReference>
<gene>
    <name evidence="13 17" type="primary">uvrC</name>
    <name evidence="17" type="ORF">IX83_07340</name>
</gene>
<dbReference type="InterPro" id="IPR010994">
    <property type="entry name" value="RuvA_2-like"/>
</dbReference>
<dbReference type="InterPro" id="IPR035901">
    <property type="entry name" value="GIY-YIG_endonuc_sf"/>
</dbReference>
<keyword evidence="6 13" id="KW-0234">DNA repair</keyword>
<comment type="similarity">
    <text evidence="9 13">Belongs to the UvrC family.</text>
</comment>
<keyword evidence="18" id="KW-1185">Reference proteome</keyword>
<evidence type="ECO:0000256" key="7">
    <source>
        <dbReference type="ARBA" id="ARBA00023236"/>
    </source>
</evidence>
<dbReference type="PROSITE" id="PS50164">
    <property type="entry name" value="GIY_YIG"/>
    <property type="match status" value="1"/>
</dbReference>
<evidence type="ECO:0000259" key="16">
    <source>
        <dbReference type="PROSITE" id="PS50165"/>
    </source>
</evidence>
<keyword evidence="7 13" id="KW-0742">SOS response</keyword>
<dbReference type="InterPro" id="IPR001943">
    <property type="entry name" value="UVR_dom"/>
</dbReference>
<dbReference type="InterPro" id="IPR004791">
    <property type="entry name" value="UvrC"/>
</dbReference>
<dbReference type="InterPro" id="IPR000305">
    <property type="entry name" value="GIY-YIG_endonuc"/>
</dbReference>
<dbReference type="Proteomes" id="UP000028945">
    <property type="component" value="Chromosome"/>
</dbReference>
<comment type="function">
    <text evidence="8 13">The UvrABC repair system catalyzes the recognition and processing of DNA lesions. UvrC both incises the 5' and 3' sides of the lesion. The N-terminal half is responsible for the 3' incision and the C-terminal half is responsible for the 5' incision.</text>
</comment>
<evidence type="ECO:0000256" key="2">
    <source>
        <dbReference type="ARBA" id="ARBA00022490"/>
    </source>
</evidence>
<proteinExistence type="inferred from homology"/>
<dbReference type="InterPro" id="IPR036876">
    <property type="entry name" value="UVR_dom_sf"/>
</dbReference>
<dbReference type="Pfam" id="PF22920">
    <property type="entry name" value="UvrC_RNaseH"/>
    <property type="match status" value="1"/>
</dbReference>
<feature type="domain" description="GIY-YIG" evidence="15">
    <location>
        <begin position="16"/>
        <end position="94"/>
    </location>
</feature>
<dbReference type="NCBIfam" id="TIGR00194">
    <property type="entry name" value="uvrC"/>
    <property type="match status" value="1"/>
</dbReference>
<dbReference type="PANTHER" id="PTHR30562:SF1">
    <property type="entry name" value="UVRABC SYSTEM PROTEIN C"/>
    <property type="match status" value="1"/>
</dbReference>
<keyword evidence="3 13" id="KW-0227">DNA damage</keyword>
<protein>
    <recommendedName>
        <fullName evidence="11 13">UvrABC system protein C</fullName>
        <shortName evidence="13">Protein UvrC</shortName>
    </recommendedName>
    <alternativeName>
        <fullName evidence="12 13">Excinuclease ABC subunit C</fullName>
    </alternativeName>
</protein>
<evidence type="ECO:0000256" key="3">
    <source>
        <dbReference type="ARBA" id="ARBA00022763"/>
    </source>
</evidence>
<dbReference type="OrthoDB" id="9804933at2"/>
<dbReference type="EMBL" id="CP009238">
    <property type="protein sequence ID" value="AIL33133.1"/>
    <property type="molecule type" value="Genomic_DNA"/>
</dbReference>
<reference evidence="17 18" key="1">
    <citation type="journal article" date="2014" name="BMC Genomics">
        <title>A genomic perspective on a new bacterial genus and species from the Alcaligenaceae family, Basilea psittacipulmonis.</title>
        <authorList>
            <person name="Whiteson K.L."/>
            <person name="Hernandez D."/>
            <person name="Lazarevic V."/>
            <person name="Gaia N."/>
            <person name="Farinelli L."/>
            <person name="Francois P."/>
            <person name="Pilo P."/>
            <person name="Frey J."/>
            <person name="Schrenzel J."/>
        </authorList>
    </citation>
    <scope>NUCLEOTIDE SEQUENCE [LARGE SCALE GENOMIC DNA]</scope>
    <source>
        <strain evidence="17 18">DSM 24701</strain>
    </source>
</reference>
<keyword evidence="4 13" id="KW-0228">DNA excision</keyword>
<evidence type="ECO:0000256" key="13">
    <source>
        <dbReference type="HAMAP-Rule" id="MF_00203"/>
    </source>
</evidence>
<dbReference type="InterPro" id="IPR038476">
    <property type="entry name" value="UvrC_RNase_H_dom_sf"/>
</dbReference>
<dbReference type="InterPro" id="IPR001162">
    <property type="entry name" value="UvrC_RNase_H_dom"/>
</dbReference>
<dbReference type="SUPFAM" id="SSF47781">
    <property type="entry name" value="RuvA domain 2-like"/>
    <property type="match status" value="1"/>
</dbReference>
<evidence type="ECO:0000256" key="11">
    <source>
        <dbReference type="ARBA" id="ARBA00067419"/>
    </source>
</evidence>
<dbReference type="SMART" id="SM00278">
    <property type="entry name" value="HhH1"/>
    <property type="match status" value="2"/>
</dbReference>
<evidence type="ECO:0000256" key="10">
    <source>
        <dbReference type="ARBA" id="ARBA00062841"/>
    </source>
</evidence>
<sequence>MPNDFCIKTFLSELPHLPGVYRHLDKDGVVLYVGKARDLKKRVSSYFQKTLASPRIAHMVSKVAKIEVTVTRSEAEALILENNLIKTLHPKYNILFRDDKSYPYLRFTDHQYPRIAYYRGNTNKNGRYFGPYPNSWAVKETIQILQKIFHLRTCEDSVFSHRSRPCLQYQIHRCSAPCVQKISEQEYQADIHKAILFLEGKADDLIQSMQAKMMAASDALEFEKAAVIRDQINALATVLHQQTMEVGGASDVDIIAVAKMNGKFCVNLAMVRSGRHLGDRAFFPSQYDDDDSESNVLQAFMSQHYLEQLMPPTLIISCPLEDDELLTLLSESKAYRPKVILHPQGIRKAWLEQAIKNAQLSLSRMLSETSAKQERTLLLCDLLGLDTQDSDQIRIECFDISHTSGEATQASCVVYQNHMMQPSMYRRYNISGITPGDDYAAMRQVLHRRFTSVVEGNSPMPTIALIDGGKGQVDIAKNVFEELGLDTSVIVGVAKGEGRKIGLETLIFTDGRAPISPGISSPALMLIDEIRDEAHRFAITGMRAKRAKSRQVSRLEDVEGIGAKRRQKLLTRFGGLNGVKNASIEDLSKIEGISRALAEKIYHALH</sequence>
<name>A0A077DJ21_9BURK</name>
<dbReference type="SMART" id="SM00465">
    <property type="entry name" value="GIYc"/>
    <property type="match status" value="1"/>
</dbReference>
<dbReference type="FunFam" id="3.30.420.340:FF:000001">
    <property type="entry name" value="UvrABC system protein C"/>
    <property type="match status" value="1"/>
</dbReference>
<comment type="subunit">
    <text evidence="10 13">Interacts with UvrB in an incision complex.</text>
</comment>
<accession>A0A077DJ21</accession>
<dbReference type="GO" id="GO:0009381">
    <property type="term" value="F:excinuclease ABC activity"/>
    <property type="evidence" value="ECO:0007669"/>
    <property type="project" value="UniProtKB-UniRule"/>
</dbReference>
<feature type="domain" description="UvrC family homology region profile" evidence="16">
    <location>
        <begin position="254"/>
        <end position="480"/>
    </location>
</feature>
<dbReference type="InterPro" id="IPR003583">
    <property type="entry name" value="Hlx-hairpin-Hlx_DNA-bd_motif"/>
</dbReference>
<dbReference type="STRING" id="1072685.IX83_07340"/>
<dbReference type="PROSITE" id="PS50165">
    <property type="entry name" value="UVRC"/>
    <property type="match status" value="1"/>
</dbReference>
<dbReference type="PANTHER" id="PTHR30562">
    <property type="entry name" value="UVRC/OXIDOREDUCTASE"/>
    <property type="match status" value="1"/>
</dbReference>
<dbReference type="HAMAP" id="MF_00203">
    <property type="entry name" value="UvrC"/>
    <property type="match status" value="1"/>
</dbReference>
<dbReference type="KEGG" id="bpsi:IX83_07340"/>
<dbReference type="GO" id="GO:0009432">
    <property type="term" value="P:SOS response"/>
    <property type="evidence" value="ECO:0007669"/>
    <property type="project" value="UniProtKB-UniRule"/>
</dbReference>
<dbReference type="Gene3D" id="4.10.860.10">
    <property type="entry name" value="UVR domain"/>
    <property type="match status" value="1"/>
</dbReference>
<dbReference type="GO" id="GO:0009380">
    <property type="term" value="C:excinuclease repair complex"/>
    <property type="evidence" value="ECO:0007669"/>
    <property type="project" value="InterPro"/>
</dbReference>
<dbReference type="SUPFAM" id="SSF82771">
    <property type="entry name" value="GIY-YIG endonuclease"/>
    <property type="match status" value="1"/>
</dbReference>
<dbReference type="SUPFAM" id="SSF46600">
    <property type="entry name" value="C-terminal UvrC-binding domain of UvrB"/>
    <property type="match status" value="1"/>
</dbReference>
<dbReference type="InterPro" id="IPR050066">
    <property type="entry name" value="UvrABC_protein_C"/>
</dbReference>
<dbReference type="GO" id="GO:0005737">
    <property type="term" value="C:cytoplasm"/>
    <property type="evidence" value="ECO:0007669"/>
    <property type="project" value="UniProtKB-SubCell"/>
</dbReference>
<comment type="subcellular location">
    <subcellularLocation>
        <location evidence="1 13">Cytoplasm</location>
    </subcellularLocation>
</comment>
<dbReference type="InterPro" id="IPR047296">
    <property type="entry name" value="GIY-YIG_UvrC_Cho"/>
</dbReference>
<evidence type="ECO:0000259" key="15">
    <source>
        <dbReference type="PROSITE" id="PS50164"/>
    </source>
</evidence>
<dbReference type="Pfam" id="PF01541">
    <property type="entry name" value="GIY-YIG"/>
    <property type="match status" value="1"/>
</dbReference>
<evidence type="ECO:0000313" key="17">
    <source>
        <dbReference type="EMBL" id="AIL33133.1"/>
    </source>
</evidence>
<evidence type="ECO:0000256" key="9">
    <source>
        <dbReference type="ARBA" id="ARBA00061531"/>
    </source>
</evidence>
<dbReference type="CDD" id="cd10434">
    <property type="entry name" value="GIY-YIG_UvrC_Cho"/>
    <property type="match status" value="1"/>
</dbReference>
<evidence type="ECO:0000256" key="8">
    <source>
        <dbReference type="ARBA" id="ARBA00059452"/>
    </source>
</evidence>
<dbReference type="FunFam" id="3.40.1440.10:FF:000001">
    <property type="entry name" value="UvrABC system protein C"/>
    <property type="match status" value="1"/>
</dbReference>
<dbReference type="AlphaFoldDB" id="A0A077DJ21"/>
<dbReference type="Pfam" id="PF14520">
    <property type="entry name" value="HHH_5"/>
    <property type="match status" value="1"/>
</dbReference>
<dbReference type="PROSITE" id="PS50151">
    <property type="entry name" value="UVR"/>
    <property type="match status" value="1"/>
</dbReference>
<evidence type="ECO:0000256" key="12">
    <source>
        <dbReference type="ARBA" id="ARBA00077138"/>
    </source>
</evidence>
<dbReference type="GO" id="GO:0003677">
    <property type="term" value="F:DNA binding"/>
    <property type="evidence" value="ECO:0007669"/>
    <property type="project" value="UniProtKB-UniRule"/>
</dbReference>
<dbReference type="GO" id="GO:0006289">
    <property type="term" value="P:nucleotide-excision repair"/>
    <property type="evidence" value="ECO:0007669"/>
    <property type="project" value="UniProtKB-UniRule"/>
</dbReference>
<dbReference type="Pfam" id="PF08459">
    <property type="entry name" value="UvrC_RNaseH_dom"/>
    <property type="match status" value="1"/>
</dbReference>
<evidence type="ECO:0000259" key="14">
    <source>
        <dbReference type="PROSITE" id="PS50151"/>
    </source>
</evidence>
<keyword evidence="5 13" id="KW-0267">Excision nuclease</keyword>
<feature type="domain" description="UVR" evidence="14">
    <location>
        <begin position="203"/>
        <end position="238"/>
    </location>
</feature>
<dbReference type="HOGENOM" id="CLU_014841_3_0_4"/>
<keyword evidence="2 13" id="KW-0963">Cytoplasm</keyword>